<organism evidence="4 5">
    <name type="scientific">Paucilactobacillus suebicus DSM 5007 = KCTC 3549</name>
    <dbReference type="NCBI Taxonomy" id="1423807"/>
    <lineage>
        <taxon>Bacteria</taxon>
        <taxon>Bacillati</taxon>
        <taxon>Bacillota</taxon>
        <taxon>Bacilli</taxon>
        <taxon>Lactobacillales</taxon>
        <taxon>Lactobacillaceae</taxon>
        <taxon>Paucilactobacillus</taxon>
    </lineage>
</organism>
<protein>
    <recommendedName>
        <fullName evidence="3">Core-binding (CB) domain-containing protein</fullName>
    </recommendedName>
</protein>
<reference evidence="4 5" key="1">
    <citation type="journal article" date="2015" name="Genome Announc.">
        <title>Expanding the biotechnology potential of lactobacilli through comparative genomics of 213 strains and associated genera.</title>
        <authorList>
            <person name="Sun Z."/>
            <person name="Harris H.M."/>
            <person name="McCann A."/>
            <person name="Guo C."/>
            <person name="Argimon S."/>
            <person name="Zhang W."/>
            <person name="Yang X."/>
            <person name="Jeffery I.B."/>
            <person name="Cooney J.C."/>
            <person name="Kagawa T.F."/>
            <person name="Liu W."/>
            <person name="Song Y."/>
            <person name="Salvetti E."/>
            <person name="Wrobel A."/>
            <person name="Rasinkangas P."/>
            <person name="Parkhill J."/>
            <person name="Rea M.C."/>
            <person name="O'Sullivan O."/>
            <person name="Ritari J."/>
            <person name="Douillard F.P."/>
            <person name="Paul Ross R."/>
            <person name="Yang R."/>
            <person name="Briner A.E."/>
            <person name="Felis G.E."/>
            <person name="de Vos W.M."/>
            <person name="Barrangou R."/>
            <person name="Klaenhammer T.R."/>
            <person name="Caufield P.W."/>
            <person name="Cui Y."/>
            <person name="Zhang H."/>
            <person name="O'Toole P.W."/>
        </authorList>
    </citation>
    <scope>NUCLEOTIDE SEQUENCE [LARGE SCALE GENOMIC DNA]</scope>
    <source>
        <strain evidence="4 5">DSM 5007</strain>
    </source>
</reference>
<dbReference type="InterPro" id="IPR044068">
    <property type="entry name" value="CB"/>
</dbReference>
<evidence type="ECO:0000256" key="1">
    <source>
        <dbReference type="ARBA" id="ARBA00023125"/>
    </source>
</evidence>
<gene>
    <name evidence="4" type="ORF">FD16_GL000656</name>
</gene>
<proteinExistence type="predicted"/>
<dbReference type="PATRIC" id="fig|1423807.3.peg.664"/>
<dbReference type="eggNOG" id="COG4974">
    <property type="taxonomic scope" value="Bacteria"/>
</dbReference>
<dbReference type="SUPFAM" id="SSF47823">
    <property type="entry name" value="lambda integrase-like, N-terminal domain"/>
    <property type="match status" value="1"/>
</dbReference>
<evidence type="ECO:0000256" key="2">
    <source>
        <dbReference type="PROSITE-ProRule" id="PRU01248"/>
    </source>
</evidence>
<dbReference type="AlphaFoldDB" id="A0A0R1W1S2"/>
<dbReference type="Pfam" id="PF02899">
    <property type="entry name" value="Phage_int_SAM_1"/>
    <property type="match status" value="1"/>
</dbReference>
<dbReference type="InterPro" id="IPR004107">
    <property type="entry name" value="Integrase_SAM-like_N"/>
</dbReference>
<comment type="caution">
    <text evidence="4">The sequence shown here is derived from an EMBL/GenBank/DDBJ whole genome shotgun (WGS) entry which is preliminary data.</text>
</comment>
<dbReference type="GO" id="GO:0003677">
    <property type="term" value="F:DNA binding"/>
    <property type="evidence" value="ECO:0007669"/>
    <property type="project" value="UniProtKB-UniRule"/>
</dbReference>
<dbReference type="EMBL" id="AZGF01000018">
    <property type="protein sequence ID" value="KRM11538.1"/>
    <property type="molecule type" value="Genomic_DNA"/>
</dbReference>
<dbReference type="Gene3D" id="1.10.150.130">
    <property type="match status" value="1"/>
</dbReference>
<keyword evidence="1 2" id="KW-0238">DNA-binding</keyword>
<dbReference type="PROSITE" id="PS51900">
    <property type="entry name" value="CB"/>
    <property type="match status" value="1"/>
</dbReference>
<dbReference type="OrthoDB" id="2328477at2"/>
<name>A0A0R1W1S2_9LACO</name>
<dbReference type="Proteomes" id="UP000051820">
    <property type="component" value="Unassembled WGS sequence"/>
</dbReference>
<sequence length="278" mass="32720">MNYPYQTQFLTFLKNQQLSRLTVTAYDQSITDFFNYLAVNNEGFAANPSLDNIFDRDIESYFASLTTERHSQNTTKNKILSHINRYFKYLFTHQLTTHLPTIDIHGNKRNIDQQFATKWLTQLEDILADNHIHFYTRMTLFLISHGYQSSEFLQPNFYLVYDQLLPQNEFEKNFISTFNAYISPIQASQNSKDIFLKQRLNLKSPQLSSAALHKYLDRDANYLGFSISPAKLYQSYVLMTLAKQQQSTDTQLEETLRMDPQSLLYYKQLLLSMQTKKN</sequence>
<evidence type="ECO:0000313" key="5">
    <source>
        <dbReference type="Proteomes" id="UP000051820"/>
    </source>
</evidence>
<accession>A0A0R1W1S2</accession>
<feature type="domain" description="Core-binding (CB)" evidence="3">
    <location>
        <begin position="1"/>
        <end position="91"/>
    </location>
</feature>
<dbReference type="GO" id="GO:0015074">
    <property type="term" value="P:DNA integration"/>
    <property type="evidence" value="ECO:0007669"/>
    <property type="project" value="InterPro"/>
</dbReference>
<evidence type="ECO:0000313" key="4">
    <source>
        <dbReference type="EMBL" id="KRM11538.1"/>
    </source>
</evidence>
<dbReference type="STRING" id="1423807.FD16_GL000656"/>
<keyword evidence="5" id="KW-1185">Reference proteome</keyword>
<dbReference type="InterPro" id="IPR010998">
    <property type="entry name" value="Integrase_recombinase_N"/>
</dbReference>
<evidence type="ECO:0000259" key="3">
    <source>
        <dbReference type="PROSITE" id="PS51900"/>
    </source>
</evidence>
<dbReference type="RefSeq" id="WP_010622199.1">
    <property type="nucleotide sequence ID" value="NZ_AZGF01000018.1"/>
</dbReference>